<accession>A0A0U0T3Y2</accession>
<organism evidence="1 2">
    <name type="scientific">Mycobacterium tuberculosis</name>
    <dbReference type="NCBI Taxonomy" id="1773"/>
    <lineage>
        <taxon>Bacteria</taxon>
        <taxon>Bacillati</taxon>
        <taxon>Actinomycetota</taxon>
        <taxon>Actinomycetes</taxon>
        <taxon>Mycobacteriales</taxon>
        <taxon>Mycobacteriaceae</taxon>
        <taxon>Mycobacterium</taxon>
        <taxon>Mycobacterium tuberculosis complex</taxon>
    </lineage>
</organism>
<evidence type="ECO:0000313" key="2">
    <source>
        <dbReference type="Proteomes" id="UP000038802"/>
    </source>
</evidence>
<dbReference type="EMBL" id="CSAE01000995">
    <property type="protein sequence ID" value="COX18287.1"/>
    <property type="molecule type" value="Genomic_DNA"/>
</dbReference>
<dbReference type="AlphaFoldDB" id="A0A0U0T3Y2"/>
<protein>
    <submittedName>
        <fullName evidence="1">Uncharacterized protein</fullName>
    </submittedName>
</protein>
<gene>
    <name evidence="1" type="ORF">ERS007703_04882</name>
</gene>
<evidence type="ECO:0000313" key="1">
    <source>
        <dbReference type="EMBL" id="COX18287.1"/>
    </source>
</evidence>
<reference evidence="2" key="1">
    <citation type="submission" date="2015-03" db="EMBL/GenBank/DDBJ databases">
        <authorList>
            <consortium name="Pathogen Informatics"/>
        </authorList>
    </citation>
    <scope>NUCLEOTIDE SEQUENCE [LARGE SCALE GENOMIC DNA]</scope>
    <source>
        <strain evidence="2">K00500041</strain>
    </source>
</reference>
<sequence length="91" mass="9498">MVPSGSPHTTSSATRVPRTWLSGCCKTTAVPPSFPKPTVPGRSTVPDVGARPASISIKVVFPDPLAPMIARCSPARTSRLTSRSASWPARG</sequence>
<proteinExistence type="predicted"/>
<dbReference type="Proteomes" id="UP000038802">
    <property type="component" value="Unassembled WGS sequence"/>
</dbReference>
<name>A0A0U0T3Y2_MYCTX</name>